<keyword evidence="3" id="KW-1185">Reference proteome</keyword>
<proteinExistence type="predicted"/>
<name>A0A2Z7CG04_9LAMI</name>
<feature type="compositionally biased region" description="Basic and acidic residues" evidence="1">
    <location>
        <begin position="30"/>
        <end position="64"/>
    </location>
</feature>
<dbReference type="AlphaFoldDB" id="A0A2Z7CG04"/>
<evidence type="ECO:0000256" key="1">
    <source>
        <dbReference type="SAM" id="MobiDB-lite"/>
    </source>
</evidence>
<feature type="region of interest" description="Disordered" evidence="1">
    <location>
        <begin position="30"/>
        <end position="75"/>
    </location>
</feature>
<gene>
    <name evidence="2" type="ORF">F511_09281</name>
</gene>
<reference evidence="2 3" key="1">
    <citation type="journal article" date="2015" name="Proc. Natl. Acad. Sci. U.S.A.">
        <title>The resurrection genome of Boea hygrometrica: A blueprint for survival of dehydration.</title>
        <authorList>
            <person name="Xiao L."/>
            <person name="Yang G."/>
            <person name="Zhang L."/>
            <person name="Yang X."/>
            <person name="Zhao S."/>
            <person name="Ji Z."/>
            <person name="Zhou Q."/>
            <person name="Hu M."/>
            <person name="Wang Y."/>
            <person name="Chen M."/>
            <person name="Xu Y."/>
            <person name="Jin H."/>
            <person name="Xiao X."/>
            <person name="Hu G."/>
            <person name="Bao F."/>
            <person name="Hu Y."/>
            <person name="Wan P."/>
            <person name="Li L."/>
            <person name="Deng X."/>
            <person name="Kuang T."/>
            <person name="Xiang C."/>
            <person name="Zhu J.K."/>
            <person name="Oliver M.J."/>
            <person name="He Y."/>
        </authorList>
    </citation>
    <scope>NUCLEOTIDE SEQUENCE [LARGE SCALE GENOMIC DNA]</scope>
    <source>
        <strain evidence="3">cv. XS01</strain>
    </source>
</reference>
<evidence type="ECO:0000313" key="2">
    <source>
        <dbReference type="EMBL" id="KZV43298.1"/>
    </source>
</evidence>
<accession>A0A2Z7CG04</accession>
<evidence type="ECO:0000313" key="3">
    <source>
        <dbReference type="Proteomes" id="UP000250235"/>
    </source>
</evidence>
<organism evidence="2 3">
    <name type="scientific">Dorcoceras hygrometricum</name>
    <dbReference type="NCBI Taxonomy" id="472368"/>
    <lineage>
        <taxon>Eukaryota</taxon>
        <taxon>Viridiplantae</taxon>
        <taxon>Streptophyta</taxon>
        <taxon>Embryophyta</taxon>
        <taxon>Tracheophyta</taxon>
        <taxon>Spermatophyta</taxon>
        <taxon>Magnoliopsida</taxon>
        <taxon>eudicotyledons</taxon>
        <taxon>Gunneridae</taxon>
        <taxon>Pentapetalae</taxon>
        <taxon>asterids</taxon>
        <taxon>lamiids</taxon>
        <taxon>Lamiales</taxon>
        <taxon>Gesneriaceae</taxon>
        <taxon>Didymocarpoideae</taxon>
        <taxon>Trichosporeae</taxon>
        <taxon>Loxocarpinae</taxon>
        <taxon>Dorcoceras</taxon>
    </lineage>
</organism>
<dbReference type="Proteomes" id="UP000250235">
    <property type="component" value="Unassembled WGS sequence"/>
</dbReference>
<sequence>MNEIKLLEKSYDELEDQNMRRGLNEKEFVVENHEKSDETIDKENKCLEGSHKEDKSDDERDCVRSNENNGGSDVAASKVEEMSIFQSTIVDNWTSVDHVKNRKGLMFVTLPRSTPKWKRKVTKQPFVDVDQESSTLREEKI</sequence>
<protein>
    <submittedName>
        <fullName evidence="2">Vacuolar amino acid transporter 1-like</fullName>
    </submittedName>
</protein>
<dbReference type="EMBL" id="KQ998140">
    <property type="protein sequence ID" value="KZV43298.1"/>
    <property type="molecule type" value="Genomic_DNA"/>
</dbReference>